<dbReference type="GO" id="GO:0004177">
    <property type="term" value="F:aminopeptidase activity"/>
    <property type="evidence" value="ECO:0007669"/>
    <property type="project" value="TreeGrafter"/>
</dbReference>
<dbReference type="Gene3D" id="3.60.70.12">
    <property type="entry name" value="L-amino peptidase D-ALA esterase/amidase"/>
    <property type="match status" value="1"/>
</dbReference>
<comment type="caution">
    <text evidence="2">The sequence shown here is derived from an EMBL/GenBank/DDBJ whole genome shotgun (WGS) entry which is preliminary data.</text>
</comment>
<evidence type="ECO:0000256" key="1">
    <source>
        <dbReference type="ARBA" id="ARBA00007068"/>
    </source>
</evidence>
<evidence type="ECO:0000313" key="3">
    <source>
        <dbReference type="Proteomes" id="UP000241284"/>
    </source>
</evidence>
<dbReference type="InterPro" id="IPR005321">
    <property type="entry name" value="Peptidase_S58_DmpA"/>
</dbReference>
<evidence type="ECO:0008006" key="4">
    <source>
        <dbReference type="Google" id="ProtNLM"/>
    </source>
</evidence>
<gene>
    <name evidence="2" type="ORF">B9Q06_01840</name>
</gene>
<dbReference type="InterPro" id="IPR016117">
    <property type="entry name" value="ArgJ-like_dom_sf"/>
</dbReference>
<reference evidence="2 3" key="1">
    <citation type="submission" date="2017-04" db="EMBL/GenBank/DDBJ databases">
        <title>Novel microbial lineages endemic to geothermal iron-oxide mats fill important gaps in the evolutionary history of Archaea.</title>
        <authorList>
            <person name="Jay Z.J."/>
            <person name="Beam J.P."/>
            <person name="Dlakic M."/>
            <person name="Rusch D.B."/>
            <person name="Kozubal M.A."/>
            <person name="Inskeep W.P."/>
        </authorList>
    </citation>
    <scope>NUCLEOTIDE SEQUENCE [LARGE SCALE GENOMIC DNA]</scope>
    <source>
        <strain evidence="2">ECH_B_2</strain>
    </source>
</reference>
<dbReference type="PANTHER" id="PTHR36512">
    <property type="entry name" value="D-AMINOPEPTIDASE"/>
    <property type="match status" value="1"/>
</dbReference>
<proteinExistence type="inferred from homology"/>
<dbReference type="PANTHER" id="PTHR36512:SF3">
    <property type="entry name" value="BLR5678 PROTEIN"/>
    <property type="match status" value="1"/>
</dbReference>
<dbReference type="Pfam" id="PF03576">
    <property type="entry name" value="Peptidase_S58"/>
    <property type="match status" value="1"/>
</dbReference>
<accession>A0A2R6BCN8</accession>
<evidence type="ECO:0000313" key="2">
    <source>
        <dbReference type="EMBL" id="PSN96397.1"/>
    </source>
</evidence>
<name>A0A2R6BCN8_9ARCH</name>
<sequence>MGQITSIGNIRVGNAHSEDARTGVSVILFDADFPVAYEARGGWPGTYDTDSIGVAKTFIRKHAIFLTGGDVFGFDCAVGIRSFLVEKGMAAKQGAGKLPGIVGANIYDLEYADTSKADYVKLGYEACHNAGDGSFEEGSVGAGRGATVGKFRGMSHASKGGLGSSSLELPYGIRVGALMVTNSVGNIFDYKTGDIVAGSRLGAGGYALFEESVGEYLGRGLRSTTIGVVATNARLTHEELIKVAQLAHDGLAMSVRPAHLTTDGDTIFAVSTEKVAPPVEARFIVDAVGYAAAVCVAEAVLRSVKANRTANTTLSHSISGQRR</sequence>
<comment type="similarity">
    <text evidence="1">Belongs to the peptidase S58 family.</text>
</comment>
<organism evidence="2 3">
    <name type="scientific">Candidatus Marsarchaeota G2 archaeon ECH_B_2</name>
    <dbReference type="NCBI Taxonomy" id="1978160"/>
    <lineage>
        <taxon>Archaea</taxon>
        <taxon>Candidatus Marsarchaeota</taxon>
        <taxon>Candidatus Marsarchaeota group 2</taxon>
    </lineage>
</organism>
<protein>
    <recommendedName>
        <fullName evidence="4">Peptidase S58</fullName>
    </recommendedName>
</protein>
<dbReference type="EMBL" id="NEXH01000002">
    <property type="protein sequence ID" value="PSN96397.1"/>
    <property type="molecule type" value="Genomic_DNA"/>
</dbReference>
<dbReference type="CDD" id="cd02252">
    <property type="entry name" value="nylC_like"/>
    <property type="match status" value="1"/>
</dbReference>
<dbReference type="SUPFAM" id="SSF56266">
    <property type="entry name" value="DmpA/ArgJ-like"/>
    <property type="match status" value="1"/>
</dbReference>
<dbReference type="AlphaFoldDB" id="A0A2R6BCN8"/>
<dbReference type="Proteomes" id="UP000241284">
    <property type="component" value="Unassembled WGS sequence"/>
</dbReference>